<feature type="compositionally biased region" description="Gly residues" evidence="1">
    <location>
        <begin position="290"/>
        <end position="305"/>
    </location>
</feature>
<reference evidence="2" key="1">
    <citation type="journal article" date="2021" name="Nat. Commun.">
        <title>Genetic determinants of endophytism in the Arabidopsis root mycobiome.</title>
        <authorList>
            <person name="Mesny F."/>
            <person name="Miyauchi S."/>
            <person name="Thiergart T."/>
            <person name="Pickel B."/>
            <person name="Atanasova L."/>
            <person name="Karlsson M."/>
            <person name="Huettel B."/>
            <person name="Barry K.W."/>
            <person name="Haridas S."/>
            <person name="Chen C."/>
            <person name="Bauer D."/>
            <person name="Andreopoulos W."/>
            <person name="Pangilinan J."/>
            <person name="LaButti K."/>
            <person name="Riley R."/>
            <person name="Lipzen A."/>
            <person name="Clum A."/>
            <person name="Drula E."/>
            <person name="Henrissat B."/>
            <person name="Kohler A."/>
            <person name="Grigoriev I.V."/>
            <person name="Martin F.M."/>
            <person name="Hacquard S."/>
        </authorList>
    </citation>
    <scope>NUCLEOTIDE SEQUENCE</scope>
    <source>
        <strain evidence="2">MPI-SDFR-AT-0117</strain>
    </source>
</reference>
<name>A0A9P8VF57_9PEZI</name>
<sequence>MSSAPAVRSAGGYAFHNAGPLTTTWTAPSACSTVQTSYTGVGYPNEQGNLRRVYGSCSRDEEFQAECHPNGDAMLEINESIIEEEGLLPTTYHYYINSPGLYCPDKWETVGVASYNNETLDASGVFASTSFLQPSYFPNDEATMVPTPSFNFPVNALTSVLASTETAIVCCPSGFSAHPVNGCYSYASLSVLASSTLCMSAYDWENLVTTELTRNFEYFGTPITQVFNVAVTPTSTGTAAANYSIVYSTVTMDASGLPVIEGTAEATPTEVVVYWAPFNYLINSGEDGEGQGGGDSAGETGGTGNGESAAQSLRPVTSWLVGAAALFWTAGFIIGGGI</sequence>
<evidence type="ECO:0000256" key="1">
    <source>
        <dbReference type="SAM" id="MobiDB-lite"/>
    </source>
</evidence>
<proteinExistence type="predicted"/>
<feature type="region of interest" description="Disordered" evidence="1">
    <location>
        <begin position="287"/>
        <end position="310"/>
    </location>
</feature>
<dbReference type="AlphaFoldDB" id="A0A9P8VF57"/>
<dbReference type="OrthoDB" id="4851175at2759"/>
<keyword evidence="3" id="KW-1185">Reference proteome</keyword>
<gene>
    <name evidence="2" type="ORF">F5X68DRAFT_260925</name>
</gene>
<organism evidence="2 3">
    <name type="scientific">Plectosphaerella plurivora</name>
    <dbReference type="NCBI Taxonomy" id="936078"/>
    <lineage>
        <taxon>Eukaryota</taxon>
        <taxon>Fungi</taxon>
        <taxon>Dikarya</taxon>
        <taxon>Ascomycota</taxon>
        <taxon>Pezizomycotina</taxon>
        <taxon>Sordariomycetes</taxon>
        <taxon>Hypocreomycetidae</taxon>
        <taxon>Glomerellales</taxon>
        <taxon>Plectosphaerellaceae</taxon>
        <taxon>Plectosphaerella</taxon>
    </lineage>
</organism>
<evidence type="ECO:0000313" key="2">
    <source>
        <dbReference type="EMBL" id="KAH6688433.1"/>
    </source>
</evidence>
<protein>
    <submittedName>
        <fullName evidence="2">Uncharacterized protein</fullName>
    </submittedName>
</protein>
<evidence type="ECO:0000313" key="3">
    <source>
        <dbReference type="Proteomes" id="UP000770015"/>
    </source>
</evidence>
<dbReference type="EMBL" id="JAGSXJ010000009">
    <property type="protein sequence ID" value="KAH6688433.1"/>
    <property type="molecule type" value="Genomic_DNA"/>
</dbReference>
<dbReference type="Proteomes" id="UP000770015">
    <property type="component" value="Unassembled WGS sequence"/>
</dbReference>
<accession>A0A9P8VF57</accession>
<comment type="caution">
    <text evidence="2">The sequence shown here is derived from an EMBL/GenBank/DDBJ whole genome shotgun (WGS) entry which is preliminary data.</text>
</comment>